<accession>A0ABT7UXI4</accession>
<reference evidence="1 2" key="2">
    <citation type="submission" date="2023-06" db="EMBL/GenBank/DDBJ databases">
        <authorList>
            <person name="Zeman M."/>
            <person name="Kubasova T."/>
            <person name="Jahodarova E."/>
            <person name="Nykrynova M."/>
            <person name="Rychlik I."/>
        </authorList>
    </citation>
    <scope>NUCLEOTIDE SEQUENCE [LARGE SCALE GENOMIC DNA]</scope>
    <source>
        <strain evidence="1 2">161_Gplus</strain>
    </source>
</reference>
<reference evidence="2" key="1">
    <citation type="submission" date="2023-06" db="EMBL/GenBank/DDBJ databases">
        <title>Identification and characterization of horizontal gene transfer across gut microbiota members of farm animals based on homology search.</title>
        <authorList>
            <person name="Zeman M."/>
            <person name="Kubasova T."/>
            <person name="Jahodarova E."/>
            <person name="Nykrynova M."/>
            <person name="Rychlik I."/>
        </authorList>
    </citation>
    <scope>NUCLEOTIDE SEQUENCE [LARGE SCALE GENOMIC DNA]</scope>
    <source>
        <strain evidence="2">161_Gplus</strain>
    </source>
</reference>
<dbReference type="InterPro" id="IPR016181">
    <property type="entry name" value="Acyl_CoA_acyltransferase"/>
</dbReference>
<organism evidence="1 2">
    <name type="scientific">Limosilactobacillus pontis</name>
    <dbReference type="NCBI Taxonomy" id="35787"/>
    <lineage>
        <taxon>Bacteria</taxon>
        <taxon>Bacillati</taxon>
        <taxon>Bacillota</taxon>
        <taxon>Bacilli</taxon>
        <taxon>Lactobacillales</taxon>
        <taxon>Lactobacillaceae</taxon>
        <taxon>Limosilactobacillus</taxon>
    </lineage>
</organism>
<name>A0ABT7UXI4_9LACO</name>
<evidence type="ECO:0000313" key="2">
    <source>
        <dbReference type="Proteomes" id="UP001529343"/>
    </source>
</evidence>
<dbReference type="Gene3D" id="3.40.630.30">
    <property type="match status" value="1"/>
</dbReference>
<dbReference type="Proteomes" id="UP001529343">
    <property type="component" value="Unassembled WGS sequence"/>
</dbReference>
<dbReference type="RefSeq" id="WP_289586039.1">
    <property type="nucleotide sequence ID" value="NZ_JAUDDW010000012.1"/>
</dbReference>
<protein>
    <recommendedName>
        <fullName evidence="3">GNAT family N-acetyltransferase</fullName>
    </recommendedName>
</protein>
<sequence length="52" mass="6370">MRAIKKNHSSFTLAIYAENERAVRFYRRQGLQIIRRQVDETDNAEYIKRWAR</sequence>
<evidence type="ECO:0008006" key="3">
    <source>
        <dbReference type="Google" id="ProtNLM"/>
    </source>
</evidence>
<proteinExistence type="predicted"/>
<gene>
    <name evidence="1" type="ORF">QUW44_04455</name>
</gene>
<comment type="caution">
    <text evidence="1">The sequence shown here is derived from an EMBL/GenBank/DDBJ whole genome shotgun (WGS) entry which is preliminary data.</text>
</comment>
<evidence type="ECO:0000313" key="1">
    <source>
        <dbReference type="EMBL" id="MDM8266415.1"/>
    </source>
</evidence>
<dbReference type="SUPFAM" id="SSF55729">
    <property type="entry name" value="Acyl-CoA N-acyltransferases (Nat)"/>
    <property type="match status" value="1"/>
</dbReference>
<keyword evidence="2" id="KW-1185">Reference proteome</keyword>
<dbReference type="EMBL" id="JAUDDW010000012">
    <property type="protein sequence ID" value="MDM8266415.1"/>
    <property type="molecule type" value="Genomic_DNA"/>
</dbReference>